<dbReference type="EMBL" id="BK014825">
    <property type="protein sequence ID" value="DAD77406.1"/>
    <property type="molecule type" value="Genomic_DNA"/>
</dbReference>
<accession>A0A8S5M5A2</accession>
<dbReference type="Pfam" id="PF22337">
    <property type="entry name" value="Phage_fiber_rpt"/>
    <property type="match status" value="1"/>
</dbReference>
<dbReference type="InterPro" id="IPR054500">
    <property type="entry name" value="Phage_fiber_rpt"/>
</dbReference>
<evidence type="ECO:0000313" key="1">
    <source>
        <dbReference type="EMBL" id="DAD77406.1"/>
    </source>
</evidence>
<organism evidence="1">
    <name type="scientific">Siphoviridae sp. ctulf7</name>
    <dbReference type="NCBI Taxonomy" id="2826505"/>
    <lineage>
        <taxon>Viruses</taxon>
        <taxon>Duplodnaviria</taxon>
        <taxon>Heunggongvirae</taxon>
        <taxon>Uroviricota</taxon>
        <taxon>Caudoviricetes</taxon>
    </lineage>
</organism>
<sequence length="249" mass="26586">MKYLDYDGLKYFAQQIKVKLNNKVDKVTGKGLSTNDYTTAEKNKLAGIASDANKTTVEDLLTSTSTTNALSAKQGKVLNDKIASISNVAGGKGDMLKATYDADGDGVVDNAKALNGHEDSYFAKATDIPTKTSQLTNDSSFTTMSAVEKKGYQTASQVTSAITTAIAGVTQFDMQVVKNLPTTGKNGVIYLISHAHGTNDSYDEYIWVTNGSTSNFEKLGNTDINLSAYVKTTDLVSITNTEIDAILNA</sequence>
<proteinExistence type="predicted"/>
<reference evidence="1" key="1">
    <citation type="journal article" date="2021" name="Proc. Natl. Acad. Sci. U.S.A.">
        <title>A Catalog of Tens of Thousands of Viruses from Human Metagenomes Reveals Hidden Associations with Chronic Diseases.</title>
        <authorList>
            <person name="Tisza M.J."/>
            <person name="Buck C.B."/>
        </authorList>
    </citation>
    <scope>NUCLEOTIDE SEQUENCE</scope>
    <source>
        <strain evidence="1">Ctulf7</strain>
    </source>
</reference>
<name>A0A8S5M5A2_9CAUD</name>
<protein>
    <submittedName>
        <fullName evidence="1">Head fiber protein</fullName>
    </submittedName>
</protein>